<keyword evidence="1" id="KW-0175">Coiled coil</keyword>
<evidence type="ECO:0000313" key="3">
    <source>
        <dbReference type="EMBL" id="CAF1631455.1"/>
    </source>
</evidence>
<comment type="caution">
    <text evidence="3">The sequence shown here is derived from an EMBL/GenBank/DDBJ whole genome shotgun (WGS) entry which is preliminary data.</text>
</comment>
<dbReference type="AlphaFoldDB" id="A0A816DCZ8"/>
<feature type="compositionally biased region" description="Low complexity" evidence="2">
    <location>
        <begin position="29"/>
        <end position="55"/>
    </location>
</feature>
<evidence type="ECO:0000256" key="2">
    <source>
        <dbReference type="SAM" id="MobiDB-lite"/>
    </source>
</evidence>
<feature type="coiled-coil region" evidence="1">
    <location>
        <begin position="101"/>
        <end position="150"/>
    </location>
</feature>
<organism evidence="3 4">
    <name type="scientific">Adineta ricciae</name>
    <name type="common">Rotifer</name>
    <dbReference type="NCBI Taxonomy" id="249248"/>
    <lineage>
        <taxon>Eukaryota</taxon>
        <taxon>Metazoa</taxon>
        <taxon>Spiralia</taxon>
        <taxon>Gnathifera</taxon>
        <taxon>Rotifera</taxon>
        <taxon>Eurotatoria</taxon>
        <taxon>Bdelloidea</taxon>
        <taxon>Adinetida</taxon>
        <taxon>Adinetidae</taxon>
        <taxon>Adineta</taxon>
    </lineage>
</organism>
<keyword evidence="4" id="KW-1185">Reference proteome</keyword>
<reference evidence="3" key="1">
    <citation type="submission" date="2021-02" db="EMBL/GenBank/DDBJ databases">
        <authorList>
            <person name="Nowell W R."/>
        </authorList>
    </citation>
    <scope>NUCLEOTIDE SEQUENCE</scope>
</reference>
<evidence type="ECO:0000256" key="1">
    <source>
        <dbReference type="SAM" id="Coils"/>
    </source>
</evidence>
<dbReference type="EMBL" id="CAJNOR010008308">
    <property type="protein sequence ID" value="CAF1631455.1"/>
    <property type="molecule type" value="Genomic_DNA"/>
</dbReference>
<gene>
    <name evidence="3" type="ORF">XAT740_LOCUS51724</name>
</gene>
<feature type="region of interest" description="Disordered" evidence="2">
    <location>
        <begin position="1"/>
        <end position="60"/>
    </location>
</feature>
<feature type="compositionally biased region" description="Basic and acidic residues" evidence="2">
    <location>
        <begin position="11"/>
        <end position="28"/>
    </location>
</feature>
<proteinExistence type="predicted"/>
<protein>
    <submittedName>
        <fullName evidence="3">Uncharacterized protein</fullName>
    </submittedName>
</protein>
<accession>A0A816DCZ8</accession>
<sequence length="184" mass="21061">MGSESLSHRFAAKDPTFHGKLSEDEKSSSHGSMSHTSGTQPVSVSNGSESSSSIVKHNHKPNSKYKRLIKLFRQQLSHIETTVNAIELLSKSSDDQQNQMLLSTREQIHKLYERLENLRNDLSIRDHEHVDSIKHDIQQLIDDLKSYKMNFDNRDSINTIDYLVGFPVNISDNDTDEDETLVYF</sequence>
<evidence type="ECO:0000313" key="4">
    <source>
        <dbReference type="Proteomes" id="UP000663828"/>
    </source>
</evidence>
<dbReference type="Proteomes" id="UP000663828">
    <property type="component" value="Unassembled WGS sequence"/>
</dbReference>
<name>A0A816DCZ8_ADIRI</name>